<dbReference type="InterPro" id="IPR011701">
    <property type="entry name" value="MFS"/>
</dbReference>
<evidence type="ECO:0000256" key="5">
    <source>
        <dbReference type="SAM" id="MobiDB-lite"/>
    </source>
</evidence>
<feature type="transmembrane region" description="Helical" evidence="6">
    <location>
        <begin position="199"/>
        <end position="217"/>
    </location>
</feature>
<keyword evidence="4 6" id="KW-0472">Membrane</keyword>
<dbReference type="SUPFAM" id="SSF103473">
    <property type="entry name" value="MFS general substrate transporter"/>
    <property type="match status" value="1"/>
</dbReference>
<dbReference type="InterPro" id="IPR051788">
    <property type="entry name" value="MFS_Transporter"/>
</dbReference>
<dbReference type="FunFam" id="1.20.1250.20:FF:000286">
    <property type="entry name" value="MFS efflux transporter"/>
    <property type="match status" value="1"/>
</dbReference>
<reference evidence="7 8" key="1">
    <citation type="submission" date="2018-06" db="EMBL/GenBank/DDBJ databases">
        <title>Whole genome sequencing of Candida tropicalis (genome annotated by CSBL at Korea University).</title>
        <authorList>
            <person name="Ahn J."/>
        </authorList>
    </citation>
    <scope>NUCLEOTIDE SEQUENCE [LARGE SCALE GENOMIC DNA]</scope>
    <source>
        <strain evidence="7 8">ATCC 20962</strain>
    </source>
</reference>
<dbReference type="STRING" id="5486.A0A367YLW8"/>
<dbReference type="EMBL" id="QLNQ01000001">
    <property type="protein sequence ID" value="RCK66834.1"/>
    <property type="molecule type" value="Genomic_DNA"/>
</dbReference>
<proteinExistence type="predicted"/>
<keyword evidence="2 6" id="KW-0812">Transmembrane</keyword>
<keyword evidence="8" id="KW-1185">Reference proteome</keyword>
<feature type="region of interest" description="Disordered" evidence="5">
    <location>
        <begin position="1"/>
        <end position="67"/>
    </location>
</feature>
<name>A0A367YLW8_9ASCO</name>
<dbReference type="FunFam" id="1.20.1250.20:FF:000308">
    <property type="entry name" value="MFS efflux transporter"/>
    <property type="match status" value="1"/>
</dbReference>
<feature type="transmembrane region" description="Helical" evidence="6">
    <location>
        <begin position="342"/>
        <end position="359"/>
    </location>
</feature>
<evidence type="ECO:0000256" key="4">
    <source>
        <dbReference type="ARBA" id="ARBA00023136"/>
    </source>
</evidence>
<feature type="transmembrane region" description="Helical" evidence="6">
    <location>
        <begin position="305"/>
        <end position="330"/>
    </location>
</feature>
<feature type="transmembrane region" description="Helical" evidence="6">
    <location>
        <begin position="164"/>
        <end position="187"/>
    </location>
</feature>
<dbReference type="PANTHER" id="PTHR23514">
    <property type="entry name" value="BYPASS OF STOP CODON PROTEIN 6"/>
    <property type="match status" value="1"/>
</dbReference>
<organism evidence="7 8">
    <name type="scientific">Candida viswanathii</name>
    <dbReference type="NCBI Taxonomy" id="5486"/>
    <lineage>
        <taxon>Eukaryota</taxon>
        <taxon>Fungi</taxon>
        <taxon>Dikarya</taxon>
        <taxon>Ascomycota</taxon>
        <taxon>Saccharomycotina</taxon>
        <taxon>Pichiomycetes</taxon>
        <taxon>Debaryomycetaceae</taxon>
        <taxon>Candida/Lodderomyces clade</taxon>
        <taxon>Candida</taxon>
    </lineage>
</organism>
<gene>
    <name evidence="7" type="primary">BSC6_1</name>
    <name evidence="7" type="ORF">Cantr_02680</name>
</gene>
<dbReference type="Pfam" id="PF07690">
    <property type="entry name" value="MFS_1"/>
    <property type="match status" value="1"/>
</dbReference>
<dbReference type="GO" id="GO:0016020">
    <property type="term" value="C:membrane"/>
    <property type="evidence" value="ECO:0007669"/>
    <property type="project" value="UniProtKB-SubCell"/>
</dbReference>
<dbReference type="Proteomes" id="UP000253472">
    <property type="component" value="Unassembled WGS sequence"/>
</dbReference>
<keyword evidence="3 6" id="KW-1133">Transmembrane helix</keyword>
<dbReference type="Gene3D" id="1.20.1250.20">
    <property type="entry name" value="MFS general substrate transporter like domains"/>
    <property type="match status" value="2"/>
</dbReference>
<dbReference type="AlphaFoldDB" id="A0A367YLW8"/>
<accession>A0A367YLW8</accession>
<evidence type="ECO:0000256" key="1">
    <source>
        <dbReference type="ARBA" id="ARBA00004141"/>
    </source>
</evidence>
<evidence type="ECO:0000256" key="3">
    <source>
        <dbReference type="ARBA" id="ARBA00022989"/>
    </source>
</evidence>
<comment type="caution">
    <text evidence="7">The sequence shown here is derived from an EMBL/GenBank/DDBJ whole genome shotgun (WGS) entry which is preliminary data.</text>
</comment>
<dbReference type="GO" id="GO:0022857">
    <property type="term" value="F:transmembrane transporter activity"/>
    <property type="evidence" value="ECO:0007669"/>
    <property type="project" value="InterPro"/>
</dbReference>
<dbReference type="InterPro" id="IPR036259">
    <property type="entry name" value="MFS_trans_sf"/>
</dbReference>
<feature type="transmembrane region" description="Helical" evidence="6">
    <location>
        <begin position="371"/>
        <end position="393"/>
    </location>
</feature>
<evidence type="ECO:0000313" key="7">
    <source>
        <dbReference type="EMBL" id="RCK66834.1"/>
    </source>
</evidence>
<feature type="transmembrane region" description="Helical" evidence="6">
    <location>
        <begin position="108"/>
        <end position="130"/>
    </location>
</feature>
<sequence>MRRFSSTGIETHAHDNQPEDSPFADVHSTIPRPSFEQPRRSGTHSVSEHDEEEVEEEGEVPTVNLMTSSNPPRNKWRIVSSIMFNFTSGFSDAAPGALLPHIEAYYNINYAITSCIWVSNAVGFILIATMSHKIQPWFGKQNSLPIGNFLSCVMYGIVASGTKFPVIVVGFFFGGCGLALVAAQCNIFLSRLDKQSKYLAYYHGGYGIGATISPLIATGMVNNGATWNYFYLILLGMMATTGVCLYFSFQNADEDLKPWDHDDVQDADVELETLNPSGQASTTNNAQVNSQTSEMILALKNPATWLIAFFCLCYQGAEVSLAGWIVTFLLDYRHSNPNSTGYVASGLWAGLTLGRLLLTQPIHKYVGLRRGVFIVSLTSIVLVVLTWVIPAIIAEAVFVSIAGVFIGPNYPLLITFAALPGLIPRKIQVVSITIMTAFGSTGGALFPFIVGVLLQKVGTFVVLPVFIVLYSIMVFLWMLLPNNERQSKQNTTQLGFWERMW</sequence>
<dbReference type="OrthoDB" id="413079at2759"/>
<feature type="transmembrane region" description="Helical" evidence="6">
    <location>
        <begin position="229"/>
        <end position="249"/>
    </location>
</feature>
<evidence type="ECO:0000313" key="8">
    <source>
        <dbReference type="Proteomes" id="UP000253472"/>
    </source>
</evidence>
<feature type="compositionally biased region" description="Acidic residues" evidence="5">
    <location>
        <begin position="49"/>
        <end position="59"/>
    </location>
</feature>
<evidence type="ECO:0000256" key="2">
    <source>
        <dbReference type="ARBA" id="ARBA00022692"/>
    </source>
</evidence>
<feature type="transmembrane region" description="Helical" evidence="6">
    <location>
        <begin position="399"/>
        <end position="422"/>
    </location>
</feature>
<protein>
    <submittedName>
        <fullName evidence="7">Bypass of stop codon protein 6</fullName>
    </submittedName>
</protein>
<feature type="transmembrane region" description="Helical" evidence="6">
    <location>
        <begin position="460"/>
        <end position="480"/>
    </location>
</feature>
<evidence type="ECO:0000256" key="6">
    <source>
        <dbReference type="SAM" id="Phobius"/>
    </source>
</evidence>
<feature type="transmembrane region" description="Helical" evidence="6">
    <location>
        <begin position="429"/>
        <end position="454"/>
    </location>
</feature>
<dbReference type="PANTHER" id="PTHR23514:SF6">
    <property type="entry name" value="MAJOR FACILITATOR SUPERFAMILY (MFS) PROFILE DOMAIN-CONTAINING PROTEIN"/>
    <property type="match status" value="1"/>
</dbReference>
<comment type="subcellular location">
    <subcellularLocation>
        <location evidence="1">Membrane</location>
        <topology evidence="1">Multi-pass membrane protein</topology>
    </subcellularLocation>
</comment>